<proteinExistence type="predicted"/>
<reference evidence="2 3" key="1">
    <citation type="journal article" date="2023" name="G3 (Bethesda)">
        <title>A chromosome-length genome assembly and annotation of blackberry (Rubus argutus, cv. 'Hillquist').</title>
        <authorList>
            <person name="Bruna T."/>
            <person name="Aryal R."/>
            <person name="Dudchenko O."/>
            <person name="Sargent D.J."/>
            <person name="Mead D."/>
            <person name="Buti M."/>
            <person name="Cavallini A."/>
            <person name="Hytonen T."/>
            <person name="Andres J."/>
            <person name="Pham M."/>
            <person name="Weisz D."/>
            <person name="Mascagni F."/>
            <person name="Usai G."/>
            <person name="Natali L."/>
            <person name="Bassil N."/>
            <person name="Fernandez G.E."/>
            <person name="Lomsadze A."/>
            <person name="Armour M."/>
            <person name="Olukolu B."/>
            <person name="Poorten T."/>
            <person name="Britton C."/>
            <person name="Davik J."/>
            <person name="Ashrafi H."/>
            <person name="Aiden E.L."/>
            <person name="Borodovsky M."/>
            <person name="Worthington M."/>
        </authorList>
    </citation>
    <scope>NUCLEOTIDE SEQUENCE [LARGE SCALE GENOMIC DNA]</scope>
    <source>
        <strain evidence="2">PI 553951</strain>
    </source>
</reference>
<accession>A0AAW1Y3B2</accession>
<evidence type="ECO:0000313" key="2">
    <source>
        <dbReference type="EMBL" id="KAK9942510.1"/>
    </source>
</evidence>
<comment type="caution">
    <text evidence="2">The sequence shown here is derived from an EMBL/GenBank/DDBJ whole genome shotgun (WGS) entry which is preliminary data.</text>
</comment>
<feature type="compositionally biased region" description="Polar residues" evidence="1">
    <location>
        <begin position="58"/>
        <end position="68"/>
    </location>
</feature>
<organism evidence="2 3">
    <name type="scientific">Rubus argutus</name>
    <name type="common">Southern blackberry</name>
    <dbReference type="NCBI Taxonomy" id="59490"/>
    <lineage>
        <taxon>Eukaryota</taxon>
        <taxon>Viridiplantae</taxon>
        <taxon>Streptophyta</taxon>
        <taxon>Embryophyta</taxon>
        <taxon>Tracheophyta</taxon>
        <taxon>Spermatophyta</taxon>
        <taxon>Magnoliopsida</taxon>
        <taxon>eudicotyledons</taxon>
        <taxon>Gunneridae</taxon>
        <taxon>Pentapetalae</taxon>
        <taxon>rosids</taxon>
        <taxon>fabids</taxon>
        <taxon>Rosales</taxon>
        <taxon>Rosaceae</taxon>
        <taxon>Rosoideae</taxon>
        <taxon>Rosoideae incertae sedis</taxon>
        <taxon>Rubus</taxon>
    </lineage>
</organism>
<evidence type="ECO:0000313" key="3">
    <source>
        <dbReference type="Proteomes" id="UP001457282"/>
    </source>
</evidence>
<dbReference type="Proteomes" id="UP001457282">
    <property type="component" value="Unassembled WGS sequence"/>
</dbReference>
<feature type="region of interest" description="Disordered" evidence="1">
    <location>
        <begin position="57"/>
        <end position="90"/>
    </location>
</feature>
<name>A0AAW1Y3B2_RUBAR</name>
<gene>
    <name evidence="2" type="ORF">M0R45_008172</name>
</gene>
<dbReference type="AlphaFoldDB" id="A0AAW1Y3B2"/>
<protein>
    <submittedName>
        <fullName evidence="2">Uncharacterized protein</fullName>
    </submittedName>
</protein>
<evidence type="ECO:0000256" key="1">
    <source>
        <dbReference type="SAM" id="MobiDB-lite"/>
    </source>
</evidence>
<keyword evidence="3" id="KW-1185">Reference proteome</keyword>
<sequence>MPTAQKQPPCFHPSSTQPVFKPWSSLHHPSSPCSHLHHRPHLFLHWTASDAAIKLKSFPQSSASPSTQSRHHSAPPVSLLPTAGINPVNRTTTVTTHRARALISTLPPPLHTQPVPVLRHCHQNRASCVVFPFSP</sequence>
<dbReference type="EMBL" id="JBEDUW010000002">
    <property type="protein sequence ID" value="KAK9942510.1"/>
    <property type="molecule type" value="Genomic_DNA"/>
</dbReference>